<organism evidence="1 2">
    <name type="scientific">Penicillium angulare</name>
    <dbReference type="NCBI Taxonomy" id="116970"/>
    <lineage>
        <taxon>Eukaryota</taxon>
        <taxon>Fungi</taxon>
        <taxon>Dikarya</taxon>
        <taxon>Ascomycota</taxon>
        <taxon>Pezizomycotina</taxon>
        <taxon>Eurotiomycetes</taxon>
        <taxon>Eurotiomycetidae</taxon>
        <taxon>Eurotiales</taxon>
        <taxon>Aspergillaceae</taxon>
        <taxon>Penicillium</taxon>
    </lineage>
</organism>
<proteinExistence type="predicted"/>
<accession>A0A9W9KCT9</accession>
<evidence type="ECO:0000313" key="2">
    <source>
        <dbReference type="Proteomes" id="UP001149165"/>
    </source>
</evidence>
<sequence length="230" mass="25696">MVDDLRGPLRETAGSLAAQDWILTDGGNPQSCSYFIPGYTQSTNDWDCRPKDCEEFIAYDWAAGAASGNEEEYKSFSALRAMNDFALKLLDQGQWVDAEKLQVKVAELNRNALGEEHPDTLTSLANLASMLSRQGRWAEAETLSLRVLGARQKIFGAEHPATLTSTGNLAYIYCWQDRWADAEALELDRLEATKKSLGPDDPQTLATMDDLGFIRRKLYRKGLGFKTYRA</sequence>
<dbReference type="InterPro" id="IPR053137">
    <property type="entry name" value="NLR-like"/>
</dbReference>
<reference evidence="1" key="1">
    <citation type="submission" date="2022-11" db="EMBL/GenBank/DDBJ databases">
        <authorList>
            <person name="Petersen C."/>
        </authorList>
    </citation>
    <scope>NUCLEOTIDE SEQUENCE</scope>
    <source>
        <strain evidence="1">IBT 30069</strain>
    </source>
</reference>
<reference evidence="1" key="2">
    <citation type="journal article" date="2023" name="IMA Fungus">
        <title>Comparative genomic study of the Penicillium genus elucidates a diverse pangenome and 15 lateral gene transfer events.</title>
        <authorList>
            <person name="Petersen C."/>
            <person name="Sorensen T."/>
            <person name="Nielsen M.R."/>
            <person name="Sondergaard T.E."/>
            <person name="Sorensen J.L."/>
            <person name="Fitzpatrick D.A."/>
            <person name="Frisvad J.C."/>
            <person name="Nielsen K.L."/>
        </authorList>
    </citation>
    <scope>NUCLEOTIDE SEQUENCE</scope>
    <source>
        <strain evidence="1">IBT 30069</strain>
    </source>
</reference>
<gene>
    <name evidence="1" type="ORF">N7456_007123</name>
</gene>
<dbReference type="InterPro" id="IPR011990">
    <property type="entry name" value="TPR-like_helical_dom_sf"/>
</dbReference>
<dbReference type="PANTHER" id="PTHR46082:SF11">
    <property type="entry name" value="AAA+ ATPASE DOMAIN-CONTAINING PROTEIN-RELATED"/>
    <property type="match status" value="1"/>
</dbReference>
<comment type="caution">
    <text evidence="1">The sequence shown here is derived from an EMBL/GenBank/DDBJ whole genome shotgun (WGS) entry which is preliminary data.</text>
</comment>
<protein>
    <recommendedName>
        <fullName evidence="3">Kinesin light chain</fullName>
    </recommendedName>
</protein>
<dbReference type="Proteomes" id="UP001149165">
    <property type="component" value="Unassembled WGS sequence"/>
</dbReference>
<dbReference type="Pfam" id="PF13374">
    <property type="entry name" value="TPR_10"/>
    <property type="match status" value="1"/>
</dbReference>
<keyword evidence="2" id="KW-1185">Reference proteome</keyword>
<evidence type="ECO:0000313" key="1">
    <source>
        <dbReference type="EMBL" id="KAJ5101071.1"/>
    </source>
</evidence>
<dbReference type="SUPFAM" id="SSF48452">
    <property type="entry name" value="TPR-like"/>
    <property type="match status" value="1"/>
</dbReference>
<dbReference type="AlphaFoldDB" id="A0A9W9KCT9"/>
<evidence type="ECO:0008006" key="3">
    <source>
        <dbReference type="Google" id="ProtNLM"/>
    </source>
</evidence>
<dbReference type="Gene3D" id="1.25.40.10">
    <property type="entry name" value="Tetratricopeptide repeat domain"/>
    <property type="match status" value="1"/>
</dbReference>
<name>A0A9W9KCT9_9EURO</name>
<dbReference type="Pfam" id="PF13424">
    <property type="entry name" value="TPR_12"/>
    <property type="match status" value="1"/>
</dbReference>
<dbReference type="PANTHER" id="PTHR46082">
    <property type="entry name" value="ATP/GTP-BINDING PROTEIN-RELATED"/>
    <property type="match status" value="1"/>
</dbReference>
<dbReference type="OrthoDB" id="5986190at2759"/>
<dbReference type="EMBL" id="JAPQKH010000004">
    <property type="protein sequence ID" value="KAJ5101071.1"/>
    <property type="molecule type" value="Genomic_DNA"/>
</dbReference>